<accession>A0A0F9KH57</accession>
<protein>
    <recommendedName>
        <fullName evidence="2">Baseplate protein J-like domain-containing protein</fullName>
    </recommendedName>
</protein>
<reference evidence="1" key="1">
    <citation type="journal article" date="2015" name="Nature">
        <title>Complex archaea that bridge the gap between prokaryotes and eukaryotes.</title>
        <authorList>
            <person name="Spang A."/>
            <person name="Saw J.H."/>
            <person name="Jorgensen S.L."/>
            <person name="Zaremba-Niedzwiedzka K."/>
            <person name="Martijn J."/>
            <person name="Lind A.E."/>
            <person name="van Eijk R."/>
            <person name="Schleper C."/>
            <person name="Guy L."/>
            <person name="Ettema T.J."/>
        </authorList>
    </citation>
    <scope>NUCLEOTIDE SEQUENCE</scope>
</reference>
<dbReference type="EMBL" id="LAZR01008009">
    <property type="protein sequence ID" value="KKM81514.1"/>
    <property type="molecule type" value="Genomic_DNA"/>
</dbReference>
<evidence type="ECO:0008006" key="2">
    <source>
        <dbReference type="Google" id="ProtNLM"/>
    </source>
</evidence>
<evidence type="ECO:0000313" key="1">
    <source>
        <dbReference type="EMBL" id="KKM81514.1"/>
    </source>
</evidence>
<gene>
    <name evidence="1" type="ORF">LCGC14_1329060</name>
</gene>
<dbReference type="AlphaFoldDB" id="A0A0F9KH57"/>
<comment type="caution">
    <text evidence="1">The sequence shown here is derived from an EMBL/GenBank/DDBJ whole genome shotgun (WGS) entry which is preliminary data.</text>
</comment>
<name>A0A0F9KH57_9ZZZZ</name>
<proteinExistence type="predicted"/>
<sequence length="844" mass="91185">MATDLTIPSFDWTAQYYPELLEALIQFKRTYVPEHTDESAYDGFMQLLSAFACVGHINNSMIDLVANESTLPTSKLVEQVRNMLRLIDYEMASATPAQADIVYELSKVLLVVTEVVPLLAQAATKREIGVETIWYEALAALTVDPTDEFSSVFAEESGAFVDYTMEANAPTINWTPWSTPAEKDAIYFGHSHIMWDKLGLWLATPMEGTKATGTIQFVAKASLVDGEKFVLDDGTNSAVTFWFNQTGGYTPSGGYDATNIEVDISGDTTAGDVAITAKAAINGVTTGLLITGGAIVAADLSLENDGFGTAGNQAITETVVNAGFTFSGMSSGTDGVVGIWEYYDGDFVKADPDAVTDETGYLRLRLDTYLGAANRAGTKIRVQFNSTGAYEDAFSAWSGSYNYVDTSSYLGQTVPSTTPADYTVGSDWEEFTGLTDGTEHLSQNGDVEFDLPQTISENWVAGIVNLVTAYWMRFRVITAAGVTVDPVFQYGRLDQGKQYVYRQVTQGKTQSDNPLGSSDGLADQEFETTQDNYIDGSGEPYVDAELWTVVANFLQSKSTDKHCRVKLGKDDRATLVFGDGINGKIPPAGVGNVRFDYRHDADDDGNAGYNTIVVDKSGLSYVNSLWNPRPAAGWKQAEGATPASLELAKVDGPASLRVKTVALNADDVVNMTKAYEDADGASPFVRAKGIEEGFGVKTLKLVVVAAGGDPASPAQLDALDEFFNGDAYAHPPVRKRFISNQEVTSVNYTQELIDITATVYGVGVVASEIENRLQQIIQPEAVKADGITWEWEFGATVTRSRIIHEIFEVSEEITNVVLAVPASDVVLQIDELPKAGTLLITVVG</sequence>
<organism evidence="1">
    <name type="scientific">marine sediment metagenome</name>
    <dbReference type="NCBI Taxonomy" id="412755"/>
    <lineage>
        <taxon>unclassified sequences</taxon>
        <taxon>metagenomes</taxon>
        <taxon>ecological metagenomes</taxon>
    </lineage>
</organism>